<evidence type="ECO:0000256" key="2">
    <source>
        <dbReference type="ARBA" id="ARBA00006555"/>
    </source>
</evidence>
<dbReference type="NCBIfam" id="TIGR01352">
    <property type="entry name" value="tonB_Cterm"/>
    <property type="match status" value="1"/>
</dbReference>
<comment type="similarity">
    <text evidence="2">Belongs to the TonB family.</text>
</comment>
<feature type="transmembrane region" description="Helical" evidence="10">
    <location>
        <begin position="231"/>
        <end position="248"/>
    </location>
</feature>
<dbReference type="AlphaFoldDB" id="A0A4Q7V5X7"/>
<dbReference type="RefSeq" id="WP_130308576.1">
    <property type="nucleotide sequence ID" value="NZ_SHKN01000006.1"/>
</dbReference>
<dbReference type="PANTHER" id="PTHR33446:SF2">
    <property type="entry name" value="PROTEIN TONB"/>
    <property type="match status" value="1"/>
</dbReference>
<feature type="domain" description="TonB C-terminal" evidence="11">
    <location>
        <begin position="334"/>
        <end position="424"/>
    </location>
</feature>
<dbReference type="CDD" id="cd07341">
    <property type="entry name" value="M56_BlaR1_MecR1_like"/>
    <property type="match status" value="1"/>
</dbReference>
<feature type="transmembrane region" description="Helical" evidence="10">
    <location>
        <begin position="95"/>
        <end position="113"/>
    </location>
</feature>
<keyword evidence="8 10" id="KW-1133">Transmembrane helix</keyword>
<gene>
    <name evidence="12" type="ORF">EV201_3230</name>
</gene>
<proteinExistence type="inferred from homology"/>
<dbReference type="InterPro" id="IPR051045">
    <property type="entry name" value="TonB-dependent_transducer"/>
</dbReference>
<evidence type="ECO:0000256" key="10">
    <source>
        <dbReference type="SAM" id="Phobius"/>
    </source>
</evidence>
<evidence type="ECO:0000256" key="4">
    <source>
        <dbReference type="ARBA" id="ARBA00022475"/>
    </source>
</evidence>
<dbReference type="PRINTS" id="PR01374">
    <property type="entry name" value="TONBPROTEIN"/>
</dbReference>
<dbReference type="Gene3D" id="3.30.1150.10">
    <property type="match status" value="1"/>
</dbReference>
<sequence>MNDLYIYLLKSSAALALFYGVYHFFLQDEKFYKGIRFYLSSSLLMAFILPLIKMNFEVAGSANHSNIVLLLNAINLSSKANESAALLENISTTQLITGFYAFISFILILRSVVRICKTQKIIKNNPKDEFEGQELIKVNEDTPNFSFLGKIAINNQNFNTESFKNIIAHEKVHVEQKHWIDLLLVELTSIILWFNPFVWLFERAIKQTHELLADEGVIAQGCDIGQYQASILNQIMGIEVMGLANNFNCSITKKRMIMMTKTNTSKNRMLRLLFIIPAIAIALTLNLKCTSETEKPVEEDLITMSKGDQTTIKSEMVNGEQIFAICEDMPQFPGGDKALQTWIAQNVKYPAEAQKNNIEGRVYISFVVNKDGAVKDVKIARGASPSIDAEALRVISAMPKWTPGKQRGEAVSVQYTVPINFSLQ</sequence>
<keyword evidence="4" id="KW-1003">Cell membrane</keyword>
<protein>
    <submittedName>
        <fullName evidence="12">TonB family protein</fullName>
    </submittedName>
</protein>
<evidence type="ECO:0000256" key="8">
    <source>
        <dbReference type="ARBA" id="ARBA00022989"/>
    </source>
</evidence>
<dbReference type="GO" id="GO:0015891">
    <property type="term" value="P:siderophore transport"/>
    <property type="evidence" value="ECO:0007669"/>
    <property type="project" value="InterPro"/>
</dbReference>
<feature type="transmembrane region" description="Helical" evidence="10">
    <location>
        <begin position="269"/>
        <end position="287"/>
    </location>
</feature>
<dbReference type="GO" id="GO:0055085">
    <property type="term" value="P:transmembrane transport"/>
    <property type="evidence" value="ECO:0007669"/>
    <property type="project" value="InterPro"/>
</dbReference>
<feature type="transmembrane region" description="Helical" evidence="10">
    <location>
        <begin position="37"/>
        <end position="56"/>
    </location>
</feature>
<dbReference type="GO" id="GO:0098797">
    <property type="term" value="C:plasma membrane protein complex"/>
    <property type="evidence" value="ECO:0007669"/>
    <property type="project" value="TreeGrafter"/>
</dbReference>
<dbReference type="PROSITE" id="PS52015">
    <property type="entry name" value="TONB_CTD"/>
    <property type="match status" value="1"/>
</dbReference>
<dbReference type="Pfam" id="PF05569">
    <property type="entry name" value="Peptidase_M56"/>
    <property type="match status" value="1"/>
</dbReference>
<evidence type="ECO:0000256" key="9">
    <source>
        <dbReference type="ARBA" id="ARBA00023136"/>
    </source>
</evidence>
<dbReference type="Pfam" id="PF03544">
    <property type="entry name" value="TonB_C"/>
    <property type="match status" value="1"/>
</dbReference>
<keyword evidence="13" id="KW-1185">Reference proteome</keyword>
<keyword evidence="6 10" id="KW-0812">Transmembrane</keyword>
<dbReference type="EMBL" id="SHKN01000006">
    <property type="protein sequence ID" value="RZT91224.1"/>
    <property type="molecule type" value="Genomic_DNA"/>
</dbReference>
<feature type="transmembrane region" description="Helical" evidence="10">
    <location>
        <begin position="6"/>
        <end position="25"/>
    </location>
</feature>
<name>A0A4Q7V5X7_9BACT</name>
<dbReference type="OrthoDB" id="9814002at2"/>
<comment type="subcellular location">
    <subcellularLocation>
        <location evidence="1">Cell inner membrane</location>
        <topology evidence="1">Single-pass membrane protein</topology>
        <orientation evidence="1">Periplasmic side</orientation>
    </subcellularLocation>
</comment>
<organism evidence="12 13">
    <name type="scientific">Ancylomarina subtilis</name>
    <dbReference type="NCBI Taxonomy" id="1639035"/>
    <lineage>
        <taxon>Bacteria</taxon>
        <taxon>Pseudomonadati</taxon>
        <taxon>Bacteroidota</taxon>
        <taxon>Bacteroidia</taxon>
        <taxon>Marinilabiliales</taxon>
        <taxon>Marinifilaceae</taxon>
        <taxon>Ancylomarina</taxon>
    </lineage>
</organism>
<dbReference type="InterPro" id="IPR006260">
    <property type="entry name" value="TonB/TolA_C"/>
</dbReference>
<evidence type="ECO:0000256" key="7">
    <source>
        <dbReference type="ARBA" id="ARBA00022927"/>
    </source>
</evidence>
<evidence type="ECO:0000256" key="6">
    <source>
        <dbReference type="ARBA" id="ARBA00022692"/>
    </source>
</evidence>
<keyword evidence="5" id="KW-0997">Cell inner membrane</keyword>
<dbReference type="InterPro" id="IPR037682">
    <property type="entry name" value="TonB_C"/>
</dbReference>
<reference evidence="12 13" key="1">
    <citation type="submission" date="2019-02" db="EMBL/GenBank/DDBJ databases">
        <title>Genomic Encyclopedia of Type Strains, Phase IV (KMG-IV): sequencing the most valuable type-strain genomes for metagenomic binning, comparative biology and taxonomic classification.</title>
        <authorList>
            <person name="Goeker M."/>
        </authorList>
    </citation>
    <scope>NUCLEOTIDE SEQUENCE [LARGE SCALE GENOMIC DNA]</scope>
    <source>
        <strain evidence="12 13">DSM 28825</strain>
    </source>
</reference>
<keyword evidence="3" id="KW-0813">Transport</keyword>
<evidence type="ECO:0000256" key="1">
    <source>
        <dbReference type="ARBA" id="ARBA00004383"/>
    </source>
</evidence>
<keyword evidence="7" id="KW-0653">Protein transport</keyword>
<dbReference type="InterPro" id="IPR008756">
    <property type="entry name" value="Peptidase_M56"/>
</dbReference>
<evidence type="ECO:0000256" key="5">
    <source>
        <dbReference type="ARBA" id="ARBA00022519"/>
    </source>
</evidence>
<evidence type="ECO:0000313" key="12">
    <source>
        <dbReference type="EMBL" id="RZT91224.1"/>
    </source>
</evidence>
<dbReference type="GO" id="GO:0031992">
    <property type="term" value="F:energy transducer activity"/>
    <property type="evidence" value="ECO:0007669"/>
    <property type="project" value="InterPro"/>
</dbReference>
<keyword evidence="9 10" id="KW-0472">Membrane</keyword>
<dbReference type="GO" id="GO:0015031">
    <property type="term" value="P:protein transport"/>
    <property type="evidence" value="ECO:0007669"/>
    <property type="project" value="UniProtKB-KW"/>
</dbReference>
<dbReference type="InterPro" id="IPR003538">
    <property type="entry name" value="TonB"/>
</dbReference>
<dbReference type="SUPFAM" id="SSF74653">
    <property type="entry name" value="TolA/TonB C-terminal domain"/>
    <property type="match status" value="1"/>
</dbReference>
<dbReference type="Proteomes" id="UP000293562">
    <property type="component" value="Unassembled WGS sequence"/>
</dbReference>
<dbReference type="GO" id="GO:0030288">
    <property type="term" value="C:outer membrane-bounded periplasmic space"/>
    <property type="evidence" value="ECO:0007669"/>
    <property type="project" value="InterPro"/>
</dbReference>
<evidence type="ECO:0000313" key="13">
    <source>
        <dbReference type="Proteomes" id="UP000293562"/>
    </source>
</evidence>
<feature type="transmembrane region" description="Helical" evidence="10">
    <location>
        <begin position="179"/>
        <end position="201"/>
    </location>
</feature>
<dbReference type="FunFam" id="3.30.1150.10:FF:000002">
    <property type="entry name" value="Energy transducer TonB"/>
    <property type="match status" value="1"/>
</dbReference>
<evidence type="ECO:0000259" key="11">
    <source>
        <dbReference type="PROSITE" id="PS52015"/>
    </source>
</evidence>
<comment type="caution">
    <text evidence="12">The sequence shown here is derived from an EMBL/GenBank/DDBJ whole genome shotgun (WGS) entry which is preliminary data.</text>
</comment>
<dbReference type="PANTHER" id="PTHR33446">
    <property type="entry name" value="PROTEIN TONB-RELATED"/>
    <property type="match status" value="1"/>
</dbReference>
<accession>A0A4Q7V5X7</accession>
<evidence type="ECO:0000256" key="3">
    <source>
        <dbReference type="ARBA" id="ARBA00022448"/>
    </source>
</evidence>